<comment type="catalytic activity">
    <reaction evidence="9 10">
        <text>L-threonyl-[protein] + FAD = FMN-L-threonyl-[protein] + AMP + H(+)</text>
        <dbReference type="Rhea" id="RHEA:36847"/>
        <dbReference type="Rhea" id="RHEA-COMP:11060"/>
        <dbReference type="Rhea" id="RHEA-COMP:11061"/>
        <dbReference type="ChEBI" id="CHEBI:15378"/>
        <dbReference type="ChEBI" id="CHEBI:30013"/>
        <dbReference type="ChEBI" id="CHEBI:57692"/>
        <dbReference type="ChEBI" id="CHEBI:74257"/>
        <dbReference type="ChEBI" id="CHEBI:456215"/>
        <dbReference type="EC" id="2.7.1.180"/>
    </reaction>
</comment>
<keyword evidence="13" id="KW-0449">Lipoprotein</keyword>
<evidence type="ECO:0000256" key="12">
    <source>
        <dbReference type="SAM" id="SignalP"/>
    </source>
</evidence>
<comment type="cofactor">
    <cofactor evidence="11">
        <name>Mg(2+)</name>
        <dbReference type="ChEBI" id="CHEBI:18420"/>
    </cofactor>
    <cofactor evidence="11">
        <name>Mn(2+)</name>
        <dbReference type="ChEBI" id="CHEBI:29035"/>
    </cofactor>
    <text evidence="11">Magnesium. Can also use manganese.</text>
</comment>
<evidence type="ECO:0000256" key="7">
    <source>
        <dbReference type="ARBA" id="ARBA00022842"/>
    </source>
</evidence>
<keyword evidence="5 10" id="KW-0479">Metal-binding</keyword>
<dbReference type="PANTHER" id="PTHR30040:SF2">
    <property type="entry name" value="FAD:PROTEIN FMN TRANSFERASE"/>
    <property type="match status" value="1"/>
</dbReference>
<evidence type="ECO:0000256" key="5">
    <source>
        <dbReference type="ARBA" id="ARBA00022723"/>
    </source>
</evidence>
<protein>
    <recommendedName>
        <fullName evidence="2 10">FAD:protein FMN transferase</fullName>
        <ecNumber evidence="1 10">2.7.1.180</ecNumber>
    </recommendedName>
    <alternativeName>
        <fullName evidence="8 10">Flavin transferase</fullName>
    </alternativeName>
</protein>
<evidence type="ECO:0000256" key="8">
    <source>
        <dbReference type="ARBA" id="ARBA00031306"/>
    </source>
</evidence>
<evidence type="ECO:0000256" key="6">
    <source>
        <dbReference type="ARBA" id="ARBA00022827"/>
    </source>
</evidence>
<evidence type="ECO:0000256" key="10">
    <source>
        <dbReference type="PIRNR" id="PIRNR006268"/>
    </source>
</evidence>
<keyword evidence="12" id="KW-0732">Signal</keyword>
<keyword evidence="4 10" id="KW-0808">Transferase</keyword>
<name>A0A9J9QF74_ACIET</name>
<proteinExistence type="inferred from homology"/>
<dbReference type="Pfam" id="PF02424">
    <property type="entry name" value="ApbE"/>
    <property type="match status" value="1"/>
</dbReference>
<dbReference type="GO" id="GO:0016740">
    <property type="term" value="F:transferase activity"/>
    <property type="evidence" value="ECO:0007669"/>
    <property type="project" value="UniProtKB-UniRule"/>
</dbReference>
<organism evidence="13 14">
    <name type="scientific">Acidovorax ebreus (strain TPSY)</name>
    <name type="common">Diaphorobacter sp. (strain TPSY)</name>
    <dbReference type="NCBI Taxonomy" id="535289"/>
    <lineage>
        <taxon>Bacteria</taxon>
        <taxon>Pseudomonadati</taxon>
        <taxon>Pseudomonadota</taxon>
        <taxon>Betaproteobacteria</taxon>
        <taxon>Burkholderiales</taxon>
        <taxon>Comamonadaceae</taxon>
        <taxon>Diaphorobacter</taxon>
    </lineage>
</organism>
<dbReference type="KEGG" id="dia:Dtpsy_1063"/>
<keyword evidence="7 10" id="KW-0460">Magnesium</keyword>
<evidence type="ECO:0000313" key="13">
    <source>
        <dbReference type="EMBL" id="ACM32540.1"/>
    </source>
</evidence>
<feature type="chain" id="PRO_5039941951" description="FAD:protein FMN transferase" evidence="12">
    <location>
        <begin position="40"/>
        <end position="362"/>
    </location>
</feature>
<feature type="binding site" evidence="11">
    <location>
        <position position="197"/>
    </location>
    <ligand>
        <name>Mg(2+)</name>
        <dbReference type="ChEBI" id="CHEBI:18420"/>
    </ligand>
</feature>
<dbReference type="EC" id="2.7.1.180" evidence="1 10"/>
<evidence type="ECO:0000256" key="4">
    <source>
        <dbReference type="ARBA" id="ARBA00022679"/>
    </source>
</evidence>
<dbReference type="SUPFAM" id="SSF143631">
    <property type="entry name" value="ApbE-like"/>
    <property type="match status" value="1"/>
</dbReference>
<evidence type="ECO:0000313" key="14">
    <source>
        <dbReference type="Proteomes" id="UP000000450"/>
    </source>
</evidence>
<dbReference type="InterPro" id="IPR024932">
    <property type="entry name" value="ApbE"/>
</dbReference>
<comment type="similarity">
    <text evidence="10">Belongs to the ApbE family.</text>
</comment>
<evidence type="ECO:0000256" key="2">
    <source>
        <dbReference type="ARBA" id="ARBA00016337"/>
    </source>
</evidence>
<reference evidence="13 14" key="1">
    <citation type="journal article" date="2010" name="J. Bacteriol.">
        <title>Completed genome sequence of the anaerobic iron-oxidizing bacterium Acidovorax ebreus strain TPSY.</title>
        <authorList>
            <person name="Byrne-Bailey K.G."/>
            <person name="Weber K.A."/>
            <person name="Chair A.H."/>
            <person name="Bose S."/>
            <person name="Knox T."/>
            <person name="Spanbauer T.L."/>
            <person name="Chertkov O."/>
            <person name="Coates J.D."/>
        </authorList>
    </citation>
    <scope>NUCLEOTIDE SEQUENCE [LARGE SCALE GENOMIC DNA]</scope>
    <source>
        <strain evidence="13 14">TPSY</strain>
    </source>
</reference>
<dbReference type="PANTHER" id="PTHR30040">
    <property type="entry name" value="THIAMINE BIOSYNTHESIS LIPOPROTEIN APBE"/>
    <property type="match status" value="1"/>
</dbReference>
<dbReference type="GO" id="GO:0046872">
    <property type="term" value="F:metal ion binding"/>
    <property type="evidence" value="ECO:0007669"/>
    <property type="project" value="UniProtKB-UniRule"/>
</dbReference>
<dbReference type="Gene3D" id="3.10.520.10">
    <property type="entry name" value="ApbE-like domains"/>
    <property type="match status" value="1"/>
</dbReference>
<dbReference type="InterPro" id="IPR003374">
    <property type="entry name" value="ApbE-like_sf"/>
</dbReference>
<evidence type="ECO:0000256" key="3">
    <source>
        <dbReference type="ARBA" id="ARBA00022630"/>
    </source>
</evidence>
<dbReference type="Proteomes" id="UP000000450">
    <property type="component" value="Chromosome"/>
</dbReference>
<feature type="binding site" evidence="11">
    <location>
        <position position="313"/>
    </location>
    <ligand>
        <name>Mg(2+)</name>
        <dbReference type="ChEBI" id="CHEBI:18420"/>
    </ligand>
</feature>
<keyword evidence="6 10" id="KW-0274">FAD</keyword>
<dbReference type="RefSeq" id="WP_015912764.1">
    <property type="nucleotide sequence ID" value="NC_011992.1"/>
</dbReference>
<dbReference type="EMBL" id="CP001392">
    <property type="protein sequence ID" value="ACM32540.1"/>
    <property type="molecule type" value="Genomic_DNA"/>
</dbReference>
<evidence type="ECO:0000256" key="11">
    <source>
        <dbReference type="PIRSR" id="PIRSR006268-2"/>
    </source>
</evidence>
<dbReference type="PIRSF" id="PIRSF006268">
    <property type="entry name" value="ApbE"/>
    <property type="match status" value="1"/>
</dbReference>
<keyword evidence="3 10" id="KW-0285">Flavoprotein</keyword>
<feature type="signal peptide" evidence="12">
    <location>
        <begin position="1"/>
        <end position="39"/>
    </location>
</feature>
<accession>A0A9J9QF74</accession>
<keyword evidence="14" id="KW-1185">Reference proteome</keyword>
<evidence type="ECO:0000256" key="9">
    <source>
        <dbReference type="ARBA" id="ARBA00048540"/>
    </source>
</evidence>
<dbReference type="AlphaFoldDB" id="A0A9J9QF74"/>
<evidence type="ECO:0000256" key="1">
    <source>
        <dbReference type="ARBA" id="ARBA00011955"/>
    </source>
</evidence>
<sequence>MNSDRCMPAVGNRWTRRRFALALPLLGALAYLHPRQALAGMVEGAQPLVRASRTLMGTRVDIAAAVGNGRDAGAVQQAMLHAFAEMERLEALMSRYREGSDVARLGAAAGRHAVHVAPEVMQVLRTARRLHQESAGAFDPTVGALRGWHFEPGHEAAPAPEEIAQALRLVNARHLVLDERAGTAYLARPGMGLDLGGVAKLPILQAGLQVLERAGVTDALANGGGDVLVMGRQHDRPWRVGVRNPSAPAQLLGVLELQGRGVVASSGDYERGFLRAGRRLHHVLNPRTGWPTEGVSGVALMAERVEDVNGWGTALMVQGAAAAPAWHADHAHVEALVASADGTPWSSPGMLAALRPVPARAG</sequence>
<gene>
    <name evidence="13" type="ordered locus">Dtpsy_1063</name>
</gene>